<dbReference type="Proteomes" id="UP001148838">
    <property type="component" value="Unassembled WGS sequence"/>
</dbReference>
<organism evidence="1 2">
    <name type="scientific">Periplaneta americana</name>
    <name type="common">American cockroach</name>
    <name type="synonym">Blatta americana</name>
    <dbReference type="NCBI Taxonomy" id="6978"/>
    <lineage>
        <taxon>Eukaryota</taxon>
        <taxon>Metazoa</taxon>
        <taxon>Ecdysozoa</taxon>
        <taxon>Arthropoda</taxon>
        <taxon>Hexapoda</taxon>
        <taxon>Insecta</taxon>
        <taxon>Pterygota</taxon>
        <taxon>Neoptera</taxon>
        <taxon>Polyneoptera</taxon>
        <taxon>Dictyoptera</taxon>
        <taxon>Blattodea</taxon>
        <taxon>Blattoidea</taxon>
        <taxon>Blattidae</taxon>
        <taxon>Blattinae</taxon>
        <taxon>Periplaneta</taxon>
    </lineage>
</organism>
<name>A0ABQ8TEA2_PERAM</name>
<sequence>MTLETNAVVTGFHKNHTGYRTLGSLIHKSDKRCFETQYGDYTCHENHKFVILSSRFHVRCSYIKVTREQRSANFIINTLDVVGPLTGLVMIIPDCDIVHKIINVILEPIITFTVQYQSLGYLASEWGEGDNAGEMSPGSNTESYPAFAHIGLRENPGKNLNQRCIIYLPEKLPSKYDVHSEEYLPIRTSLEQSYMYISRHRYESYQSEMTNSRSYDFYNYSHSWSQQQTCHNNKIIGLQIIRHH</sequence>
<gene>
    <name evidence="1" type="ORF">ANN_06389</name>
</gene>
<protein>
    <submittedName>
        <fullName evidence="1">Uncharacterized protein</fullName>
    </submittedName>
</protein>
<dbReference type="EMBL" id="JAJSOF020000011">
    <property type="protein sequence ID" value="KAJ4444593.1"/>
    <property type="molecule type" value="Genomic_DNA"/>
</dbReference>
<keyword evidence="2" id="KW-1185">Reference proteome</keyword>
<evidence type="ECO:0000313" key="2">
    <source>
        <dbReference type="Proteomes" id="UP001148838"/>
    </source>
</evidence>
<proteinExistence type="predicted"/>
<reference evidence="1 2" key="1">
    <citation type="journal article" date="2022" name="Allergy">
        <title>Genome assembly and annotation of Periplaneta americana reveal a comprehensive cockroach allergen profile.</title>
        <authorList>
            <person name="Wang L."/>
            <person name="Xiong Q."/>
            <person name="Saelim N."/>
            <person name="Wang L."/>
            <person name="Nong W."/>
            <person name="Wan A.T."/>
            <person name="Shi M."/>
            <person name="Liu X."/>
            <person name="Cao Q."/>
            <person name="Hui J.H.L."/>
            <person name="Sookrung N."/>
            <person name="Leung T.F."/>
            <person name="Tungtrongchitr A."/>
            <person name="Tsui S.K.W."/>
        </authorList>
    </citation>
    <scope>NUCLEOTIDE SEQUENCE [LARGE SCALE GENOMIC DNA]</scope>
    <source>
        <strain evidence="1">PWHHKU_190912</strain>
    </source>
</reference>
<evidence type="ECO:0000313" key="1">
    <source>
        <dbReference type="EMBL" id="KAJ4444593.1"/>
    </source>
</evidence>
<accession>A0ABQ8TEA2</accession>
<comment type="caution">
    <text evidence="1">The sequence shown here is derived from an EMBL/GenBank/DDBJ whole genome shotgun (WGS) entry which is preliminary data.</text>
</comment>